<proteinExistence type="predicted"/>
<feature type="signal peptide" evidence="1">
    <location>
        <begin position="1"/>
        <end position="18"/>
    </location>
</feature>
<keyword evidence="3" id="KW-1185">Reference proteome</keyword>
<protein>
    <submittedName>
        <fullName evidence="2">TIGR03067 domain-containing protein</fullName>
    </submittedName>
</protein>
<evidence type="ECO:0000313" key="3">
    <source>
        <dbReference type="Proteomes" id="UP001272242"/>
    </source>
</evidence>
<dbReference type="Proteomes" id="UP001272242">
    <property type="component" value="Unassembled WGS sequence"/>
</dbReference>
<sequence>MHRTAAPLLLILATGALAAEPEGDLKALQGVWVIEDAKLGGRDHKDDFAGMKLTVTGEKYVIDFAENSDKGAVTLGETEKPKQIDLTTRKDGPFKGRTLPGVYELKGDTVVLCLNSEKPDRPTKFEAPAKTPLMLLTFKREKK</sequence>
<organism evidence="2 3">
    <name type="scientific">Gemmata algarum</name>
    <dbReference type="NCBI Taxonomy" id="2975278"/>
    <lineage>
        <taxon>Bacteria</taxon>
        <taxon>Pseudomonadati</taxon>
        <taxon>Planctomycetota</taxon>
        <taxon>Planctomycetia</taxon>
        <taxon>Gemmatales</taxon>
        <taxon>Gemmataceae</taxon>
        <taxon>Gemmata</taxon>
    </lineage>
</organism>
<accession>A0ABU5EVV3</accession>
<dbReference type="EMBL" id="JAXBLV010000110">
    <property type="protein sequence ID" value="MDY3559359.1"/>
    <property type="molecule type" value="Genomic_DNA"/>
</dbReference>
<keyword evidence="1" id="KW-0732">Signal</keyword>
<dbReference type="NCBIfam" id="TIGR03067">
    <property type="entry name" value="Planc_TIGR03067"/>
    <property type="match status" value="1"/>
</dbReference>
<name>A0ABU5EVV3_9BACT</name>
<gene>
    <name evidence="2" type="ORF">R5W23_000351</name>
</gene>
<dbReference type="InterPro" id="IPR017504">
    <property type="entry name" value="CHP03067_Planctomycetes"/>
</dbReference>
<reference evidence="3" key="1">
    <citation type="journal article" date="2023" name="Mar. Drugs">
        <title>Gemmata algarum, a Novel Planctomycete Isolated from an Algal Mat, Displays Antimicrobial Activity.</title>
        <authorList>
            <person name="Kumar G."/>
            <person name="Kallscheuer N."/>
            <person name="Kashif M."/>
            <person name="Ahamad S."/>
            <person name="Jagadeeshwari U."/>
            <person name="Pannikurungottu S."/>
            <person name="Haufschild T."/>
            <person name="Kabuu M."/>
            <person name="Sasikala C."/>
            <person name="Jogler C."/>
            <person name="Ramana C."/>
        </authorList>
    </citation>
    <scope>NUCLEOTIDE SEQUENCE [LARGE SCALE GENOMIC DNA]</scope>
    <source>
        <strain evidence="3">JC673</strain>
    </source>
</reference>
<comment type="caution">
    <text evidence="2">The sequence shown here is derived from an EMBL/GenBank/DDBJ whole genome shotgun (WGS) entry which is preliminary data.</text>
</comment>
<dbReference type="RefSeq" id="WP_320686137.1">
    <property type="nucleotide sequence ID" value="NZ_JAXBLV010000110.1"/>
</dbReference>
<evidence type="ECO:0000256" key="1">
    <source>
        <dbReference type="SAM" id="SignalP"/>
    </source>
</evidence>
<evidence type="ECO:0000313" key="2">
    <source>
        <dbReference type="EMBL" id="MDY3559359.1"/>
    </source>
</evidence>
<feature type="chain" id="PRO_5045254087" evidence="1">
    <location>
        <begin position="19"/>
        <end position="143"/>
    </location>
</feature>